<feature type="compositionally biased region" description="Basic residues" evidence="1">
    <location>
        <begin position="54"/>
        <end position="66"/>
    </location>
</feature>
<feature type="region of interest" description="Disordered" evidence="1">
    <location>
        <begin position="1"/>
        <end position="94"/>
    </location>
</feature>
<proteinExistence type="predicted"/>
<evidence type="ECO:0000313" key="3">
    <source>
        <dbReference type="Proteomes" id="UP001549921"/>
    </source>
</evidence>
<sequence length="689" mass="80748">MPLTNAEKQRRYRERLKNNPEKREEIRKKNLERIKTKLKKFKDMTDEEKDAKRKLWRKQKQKQKAKKKEEKKQEERQERNETEKEKRNKNRKNMRLRKLNDRYKKALSVIEKNNRTIATLRKRLFRQKKTAENKIEEQCQEIDKLKVRNEVLESTVKGIYKTSNQERKRLIKKITVNAAGRHNIHSRIFVAKCLGIARLRTYRNKVKERKSDKISGEIKQFFIRDDITRTTAGKKECRTQSKQKQQIRYLTDTLKNLYEIYKSEGGTHSFSTFHRRKPFYVLSPTATSRVYASNTATCLCIKHSNADYMLYALISLGLVERGTRLKDIITRIACDINSYDCMHGKCSDCMNIDLFMDSKNDEKVKWWQWQSQKHTYIKKDKSSGEEKEMHTRKTTKTIVTGTVSELIALFNKEMKLFKKHYFNMITQQSQYRKCLEQLKPDEVLLVCDYSENYNTKLSEEIQSMHFGASKNQVSLHCVMVYWSNKCQSICTVSDSLCHEPAAIWAHLLPVIKFIKEQTPNTKVLHIYSDGPTSQYRQKKNYFLLNLFAGKMNFDATWSFTESGHGKGVADGIGGSVKRCLDRQVLYGNDIKSADDVFTNINAAMKSVKTFFIPVQDIENMKKKIPTNLRPLPGNNDVHQIITTKTENEILHRPLSCFCGSMPETCTCYFPKRHSLALLSKVRQDQGFTG</sequence>
<dbReference type="AlphaFoldDB" id="A0ABD0SXQ3"/>
<feature type="compositionally biased region" description="Basic and acidic residues" evidence="1">
    <location>
        <begin position="15"/>
        <end position="53"/>
    </location>
</feature>
<reference evidence="2 3" key="1">
    <citation type="submission" date="2024-06" db="EMBL/GenBank/DDBJ databases">
        <title>A chromosome-level genome assembly of beet webworm, Loxostege sticticalis.</title>
        <authorList>
            <person name="Zhang Y."/>
        </authorList>
    </citation>
    <scope>NUCLEOTIDE SEQUENCE [LARGE SCALE GENOMIC DNA]</scope>
    <source>
        <strain evidence="2">AQ028</strain>
        <tissue evidence="2">Male pupae</tissue>
    </source>
</reference>
<dbReference type="EMBL" id="JBEDNZ010000014">
    <property type="protein sequence ID" value="KAL0829628.1"/>
    <property type="molecule type" value="Genomic_DNA"/>
</dbReference>
<dbReference type="PANTHER" id="PTHR46601">
    <property type="entry name" value="ULP_PROTEASE DOMAIN-CONTAINING PROTEIN"/>
    <property type="match status" value="1"/>
</dbReference>
<gene>
    <name evidence="2" type="ORF">ABMA28_003134</name>
</gene>
<dbReference type="Proteomes" id="UP001549921">
    <property type="component" value="Unassembled WGS sequence"/>
</dbReference>
<feature type="compositionally biased region" description="Basic and acidic residues" evidence="1">
    <location>
        <begin position="67"/>
        <end position="86"/>
    </location>
</feature>
<name>A0ABD0SXQ3_LOXSC</name>
<evidence type="ECO:0000256" key="1">
    <source>
        <dbReference type="SAM" id="MobiDB-lite"/>
    </source>
</evidence>
<protein>
    <submittedName>
        <fullName evidence="2">Uncharacterized protein</fullName>
    </submittedName>
</protein>
<dbReference type="PANTHER" id="PTHR46601:SF2">
    <property type="entry name" value="UBIQUITIN-LIKE PROTEASE FAMILY PROFILE DOMAIN-CONTAINING PROTEIN"/>
    <property type="match status" value="1"/>
</dbReference>
<organism evidence="2 3">
    <name type="scientific">Loxostege sticticalis</name>
    <name type="common">Beet webworm moth</name>
    <dbReference type="NCBI Taxonomy" id="481309"/>
    <lineage>
        <taxon>Eukaryota</taxon>
        <taxon>Metazoa</taxon>
        <taxon>Ecdysozoa</taxon>
        <taxon>Arthropoda</taxon>
        <taxon>Hexapoda</taxon>
        <taxon>Insecta</taxon>
        <taxon>Pterygota</taxon>
        <taxon>Neoptera</taxon>
        <taxon>Endopterygota</taxon>
        <taxon>Lepidoptera</taxon>
        <taxon>Glossata</taxon>
        <taxon>Ditrysia</taxon>
        <taxon>Pyraloidea</taxon>
        <taxon>Crambidae</taxon>
        <taxon>Pyraustinae</taxon>
        <taxon>Loxostege</taxon>
    </lineage>
</organism>
<comment type="caution">
    <text evidence="2">The sequence shown here is derived from an EMBL/GenBank/DDBJ whole genome shotgun (WGS) entry which is preliminary data.</text>
</comment>
<evidence type="ECO:0000313" key="2">
    <source>
        <dbReference type="EMBL" id="KAL0829628.1"/>
    </source>
</evidence>
<accession>A0ABD0SXQ3</accession>